<keyword evidence="1" id="KW-0378">Hydrolase</keyword>
<dbReference type="Gene3D" id="2.40.260.10">
    <property type="entry name" value="Sortase"/>
    <property type="match status" value="1"/>
</dbReference>
<dbReference type="InterPro" id="IPR005754">
    <property type="entry name" value="Sortase"/>
</dbReference>
<comment type="caution">
    <text evidence="4">The sequence shown here is derived from an EMBL/GenBank/DDBJ whole genome shotgun (WGS) entry which is preliminary data.</text>
</comment>
<keyword evidence="3" id="KW-1133">Transmembrane helix</keyword>
<dbReference type="CDD" id="cd05829">
    <property type="entry name" value="Sortase_F"/>
    <property type="match status" value="1"/>
</dbReference>
<gene>
    <name evidence="4" type="ORF">ACFFTR_13495</name>
</gene>
<dbReference type="InterPro" id="IPR042001">
    <property type="entry name" value="Sortase_F"/>
</dbReference>
<dbReference type="SUPFAM" id="SSF63817">
    <property type="entry name" value="Sortase"/>
    <property type="match status" value="1"/>
</dbReference>
<evidence type="ECO:0000256" key="1">
    <source>
        <dbReference type="ARBA" id="ARBA00022801"/>
    </source>
</evidence>
<feature type="transmembrane region" description="Helical" evidence="3">
    <location>
        <begin position="21"/>
        <end position="39"/>
    </location>
</feature>
<dbReference type="Proteomes" id="UP001589608">
    <property type="component" value="Unassembled WGS sequence"/>
</dbReference>
<accession>A0ABV5M5I0</accession>
<dbReference type="RefSeq" id="WP_223098289.1">
    <property type="nucleotide sequence ID" value="NZ_CP061913.1"/>
</dbReference>
<evidence type="ECO:0000313" key="4">
    <source>
        <dbReference type="EMBL" id="MFB9444092.1"/>
    </source>
</evidence>
<feature type="region of interest" description="Disordered" evidence="2">
    <location>
        <begin position="59"/>
        <end position="85"/>
    </location>
</feature>
<evidence type="ECO:0000256" key="3">
    <source>
        <dbReference type="SAM" id="Phobius"/>
    </source>
</evidence>
<evidence type="ECO:0000256" key="2">
    <source>
        <dbReference type="SAM" id="MobiDB-lite"/>
    </source>
</evidence>
<keyword evidence="3" id="KW-0812">Transmembrane</keyword>
<reference evidence="4 5" key="1">
    <citation type="submission" date="2024-09" db="EMBL/GenBank/DDBJ databases">
        <authorList>
            <person name="Sun Q."/>
            <person name="Mori K."/>
        </authorList>
    </citation>
    <scope>NUCLEOTIDE SEQUENCE [LARGE SCALE GENOMIC DNA]</scope>
    <source>
        <strain evidence="4 5">JCM 3307</strain>
    </source>
</reference>
<proteinExistence type="predicted"/>
<dbReference type="Pfam" id="PF04203">
    <property type="entry name" value="Sortase"/>
    <property type="match status" value="1"/>
</dbReference>
<feature type="compositionally biased region" description="Low complexity" evidence="2">
    <location>
        <begin position="59"/>
        <end position="72"/>
    </location>
</feature>
<sequence length="240" mass="24831">MASPALLARRLQTALWPHRKTLAGLCAGLLAGLIIATLVHGPAPRAGLPVDPSAVGNAMAPPDGSAAAAAPVSAPPGPGGINPTAQLRNGHVQPGEISIPEIGVRSSFVHLGLNRDGTLEAPNRYDVVGWYAAGPLPGDADGPPAVFAGHVDSKAGPGVFFRLHELKVGDEFTIGGTDGAERTFRVYKTITYRKDAFPAKQVYAKSRQAEVRLITCTGTFNSATGHYEGNLVVYAALIGA</sequence>
<dbReference type="EMBL" id="JBHMCA010000024">
    <property type="protein sequence ID" value="MFB9444092.1"/>
    <property type="molecule type" value="Genomic_DNA"/>
</dbReference>
<protein>
    <submittedName>
        <fullName evidence="4">Sortase domain-bontaining protein</fullName>
    </submittedName>
</protein>
<organism evidence="4 5">
    <name type="scientific">Dactylosporangium vinaceum</name>
    <dbReference type="NCBI Taxonomy" id="53362"/>
    <lineage>
        <taxon>Bacteria</taxon>
        <taxon>Bacillati</taxon>
        <taxon>Actinomycetota</taxon>
        <taxon>Actinomycetes</taxon>
        <taxon>Micromonosporales</taxon>
        <taxon>Micromonosporaceae</taxon>
        <taxon>Dactylosporangium</taxon>
    </lineage>
</organism>
<evidence type="ECO:0000313" key="5">
    <source>
        <dbReference type="Proteomes" id="UP001589608"/>
    </source>
</evidence>
<keyword evidence="5" id="KW-1185">Reference proteome</keyword>
<keyword evidence="3" id="KW-0472">Membrane</keyword>
<name>A0ABV5M5I0_9ACTN</name>
<dbReference type="InterPro" id="IPR023365">
    <property type="entry name" value="Sortase_dom-sf"/>
</dbReference>